<evidence type="ECO:0000313" key="12">
    <source>
        <dbReference type="EMBL" id="MBB3172732.1"/>
    </source>
</evidence>
<dbReference type="EC" id="4.1.1.48" evidence="3 10"/>
<dbReference type="SUPFAM" id="SSF51366">
    <property type="entry name" value="Ribulose-phoshate binding barrel"/>
    <property type="match status" value="1"/>
</dbReference>
<keyword evidence="5 10" id="KW-0028">Amino-acid biosynthesis</keyword>
<organism evidence="12 13">
    <name type="scientific">Endobacter medicaginis</name>
    <dbReference type="NCBI Taxonomy" id="1181271"/>
    <lineage>
        <taxon>Bacteria</taxon>
        <taxon>Pseudomonadati</taxon>
        <taxon>Pseudomonadota</taxon>
        <taxon>Alphaproteobacteria</taxon>
        <taxon>Acetobacterales</taxon>
        <taxon>Acetobacteraceae</taxon>
        <taxon>Endobacter</taxon>
    </lineage>
</organism>
<feature type="domain" description="Indole-3-glycerol phosphate synthase" evidence="11">
    <location>
        <begin position="10"/>
        <end position="268"/>
    </location>
</feature>
<evidence type="ECO:0000256" key="7">
    <source>
        <dbReference type="ARBA" id="ARBA00022822"/>
    </source>
</evidence>
<dbReference type="GO" id="GO:0004425">
    <property type="term" value="F:indole-3-glycerol-phosphate synthase activity"/>
    <property type="evidence" value="ECO:0007669"/>
    <property type="project" value="UniProtKB-UniRule"/>
</dbReference>
<evidence type="ECO:0000256" key="1">
    <source>
        <dbReference type="ARBA" id="ARBA00001633"/>
    </source>
</evidence>
<protein>
    <recommendedName>
        <fullName evidence="4 10">Indole-3-glycerol phosphate synthase</fullName>
        <shortName evidence="10">IGPS</shortName>
        <ecNumber evidence="3 10">4.1.1.48</ecNumber>
    </recommendedName>
</protein>
<comment type="catalytic activity">
    <reaction evidence="1 10">
        <text>1-(2-carboxyphenylamino)-1-deoxy-D-ribulose 5-phosphate + H(+) = (1S,2R)-1-C-(indol-3-yl)glycerol 3-phosphate + CO2 + H2O</text>
        <dbReference type="Rhea" id="RHEA:23476"/>
        <dbReference type="ChEBI" id="CHEBI:15377"/>
        <dbReference type="ChEBI" id="CHEBI:15378"/>
        <dbReference type="ChEBI" id="CHEBI:16526"/>
        <dbReference type="ChEBI" id="CHEBI:58613"/>
        <dbReference type="ChEBI" id="CHEBI:58866"/>
        <dbReference type="EC" id="4.1.1.48"/>
    </reaction>
</comment>
<dbReference type="PANTHER" id="PTHR22854:SF2">
    <property type="entry name" value="INDOLE-3-GLYCEROL-PHOSPHATE SYNTHASE"/>
    <property type="match status" value="1"/>
</dbReference>
<dbReference type="InterPro" id="IPR013785">
    <property type="entry name" value="Aldolase_TIM"/>
</dbReference>
<evidence type="ECO:0000256" key="4">
    <source>
        <dbReference type="ARBA" id="ARBA00018080"/>
    </source>
</evidence>
<dbReference type="PANTHER" id="PTHR22854">
    <property type="entry name" value="TRYPTOPHAN BIOSYNTHESIS PROTEIN"/>
    <property type="match status" value="1"/>
</dbReference>
<dbReference type="Gene3D" id="3.20.20.70">
    <property type="entry name" value="Aldolase class I"/>
    <property type="match status" value="1"/>
</dbReference>
<dbReference type="NCBIfam" id="NF001373">
    <property type="entry name" value="PRK00278.1-6"/>
    <property type="match status" value="1"/>
</dbReference>
<evidence type="ECO:0000256" key="8">
    <source>
        <dbReference type="ARBA" id="ARBA00023141"/>
    </source>
</evidence>
<dbReference type="FunFam" id="3.20.20.70:FF:000024">
    <property type="entry name" value="Indole-3-glycerol phosphate synthase"/>
    <property type="match status" value="1"/>
</dbReference>
<comment type="pathway">
    <text evidence="2 10">Amino-acid biosynthesis; L-tryptophan biosynthesis; L-tryptophan from chorismate: step 4/5.</text>
</comment>
<comment type="similarity">
    <text evidence="10">Belongs to the TrpC family.</text>
</comment>
<keyword evidence="6 10" id="KW-0210">Decarboxylase</keyword>
<gene>
    <name evidence="10" type="primary">trpC</name>
    <name evidence="12" type="ORF">FHR90_000546</name>
</gene>
<dbReference type="UniPathway" id="UPA00035">
    <property type="reaction ID" value="UER00043"/>
</dbReference>
<dbReference type="GO" id="GO:0000162">
    <property type="term" value="P:L-tryptophan biosynthetic process"/>
    <property type="evidence" value="ECO:0007669"/>
    <property type="project" value="UniProtKB-UniRule"/>
</dbReference>
<evidence type="ECO:0000259" key="11">
    <source>
        <dbReference type="Pfam" id="PF00218"/>
    </source>
</evidence>
<dbReference type="NCBIfam" id="NF001377">
    <property type="entry name" value="PRK00278.2-4"/>
    <property type="match status" value="1"/>
</dbReference>
<comment type="caution">
    <text evidence="12">The sequence shown here is derived from an EMBL/GenBank/DDBJ whole genome shotgun (WGS) entry which is preliminary data.</text>
</comment>
<dbReference type="HAMAP" id="MF_00134_B">
    <property type="entry name" value="IGPS_B"/>
    <property type="match status" value="1"/>
</dbReference>
<evidence type="ECO:0000256" key="10">
    <source>
        <dbReference type="HAMAP-Rule" id="MF_00134"/>
    </source>
</evidence>
<dbReference type="Proteomes" id="UP000557688">
    <property type="component" value="Unassembled WGS sequence"/>
</dbReference>
<evidence type="ECO:0000256" key="5">
    <source>
        <dbReference type="ARBA" id="ARBA00022605"/>
    </source>
</evidence>
<keyword evidence="9 10" id="KW-0456">Lyase</keyword>
<dbReference type="CDD" id="cd00331">
    <property type="entry name" value="IGPS"/>
    <property type="match status" value="1"/>
</dbReference>
<dbReference type="PROSITE" id="PS00614">
    <property type="entry name" value="IGPS"/>
    <property type="match status" value="1"/>
</dbReference>
<keyword evidence="7 10" id="KW-0822">Tryptophan biosynthesis</keyword>
<reference evidence="12 13" key="1">
    <citation type="submission" date="2020-08" db="EMBL/GenBank/DDBJ databases">
        <title>Genomic Encyclopedia of Type Strains, Phase III (KMG-III): the genomes of soil and plant-associated and newly described type strains.</title>
        <authorList>
            <person name="Whitman W."/>
        </authorList>
    </citation>
    <scope>NUCLEOTIDE SEQUENCE [LARGE SCALE GENOMIC DNA]</scope>
    <source>
        <strain evidence="12 13">CECT 8088</strain>
    </source>
</reference>
<evidence type="ECO:0000256" key="2">
    <source>
        <dbReference type="ARBA" id="ARBA00004696"/>
    </source>
</evidence>
<name>A0A839UZB9_9PROT</name>
<dbReference type="GO" id="GO:0004640">
    <property type="term" value="F:phosphoribosylanthranilate isomerase activity"/>
    <property type="evidence" value="ECO:0007669"/>
    <property type="project" value="TreeGrafter"/>
</dbReference>
<keyword evidence="8 10" id="KW-0057">Aromatic amino acid biosynthesis</keyword>
<dbReference type="AlphaFoldDB" id="A0A839UZB9"/>
<dbReference type="InterPro" id="IPR045186">
    <property type="entry name" value="Indole-3-glycerol_P_synth"/>
</dbReference>
<evidence type="ECO:0000256" key="3">
    <source>
        <dbReference type="ARBA" id="ARBA00012362"/>
    </source>
</evidence>
<keyword evidence="13" id="KW-1185">Reference proteome</keyword>
<evidence type="ECO:0000256" key="9">
    <source>
        <dbReference type="ARBA" id="ARBA00023239"/>
    </source>
</evidence>
<evidence type="ECO:0000313" key="13">
    <source>
        <dbReference type="Proteomes" id="UP000557688"/>
    </source>
</evidence>
<proteinExistence type="inferred from homology"/>
<dbReference type="NCBIfam" id="NF001370">
    <property type="entry name" value="PRK00278.1-2"/>
    <property type="match status" value="1"/>
</dbReference>
<sequence>MAASPLPDVLERICAQTLVEVERRRLDTPLKALEAKLRERSPEDRPRGFAAALLQATAERRPGLIAELKRASPSAGLIRPDFDPVAIARDYERAGASCLSVLTEGPSFLGSLDDLKKARAATALPVLRKDFILDPWQVYESRCAGADCILLIMAALTDERAHEMLQIARAIDLDVLVEVHDADELQRALALDTPLIGINNRNLRTLVTDLDTTLTLAPTLPPDRIAVAESGIATHADIRHLAGAGASCFLVGESLLRQPDIEAATRALLGT</sequence>
<dbReference type="EMBL" id="JACHXV010000002">
    <property type="protein sequence ID" value="MBB3172732.1"/>
    <property type="molecule type" value="Genomic_DNA"/>
</dbReference>
<dbReference type="InterPro" id="IPR011060">
    <property type="entry name" value="RibuloseP-bd_barrel"/>
</dbReference>
<dbReference type="Pfam" id="PF00218">
    <property type="entry name" value="IGPS"/>
    <property type="match status" value="1"/>
</dbReference>
<dbReference type="InterPro" id="IPR013798">
    <property type="entry name" value="Indole-3-glycerol_P_synth_dom"/>
</dbReference>
<dbReference type="RefSeq" id="WP_246329990.1">
    <property type="nucleotide sequence ID" value="NZ_JACHXV010000002.1"/>
</dbReference>
<evidence type="ECO:0000256" key="6">
    <source>
        <dbReference type="ARBA" id="ARBA00022793"/>
    </source>
</evidence>
<dbReference type="InterPro" id="IPR001468">
    <property type="entry name" value="Indole-3-GlycerolPSynthase_CS"/>
</dbReference>
<accession>A0A839UZB9</accession>